<dbReference type="PANTHER" id="PTHR12506">
    <property type="entry name" value="PROTEIN PHOSPHATASE RELATED"/>
    <property type="match status" value="1"/>
</dbReference>
<dbReference type="GO" id="GO:0008270">
    <property type="term" value="F:zinc ion binding"/>
    <property type="evidence" value="ECO:0007669"/>
    <property type="project" value="UniProtKB-KW"/>
</dbReference>
<feature type="domain" description="C3H1-type" evidence="7">
    <location>
        <begin position="80"/>
        <end position="108"/>
    </location>
</feature>
<gene>
    <name evidence="8" type="ORF">RND81_11G085300</name>
</gene>
<dbReference type="Proteomes" id="UP001443914">
    <property type="component" value="Unassembled WGS sequence"/>
</dbReference>
<keyword evidence="3 5" id="KW-0862">Zinc</keyword>
<organism evidence="8 9">
    <name type="scientific">Saponaria officinalis</name>
    <name type="common">Common soapwort</name>
    <name type="synonym">Lychnis saponaria</name>
    <dbReference type="NCBI Taxonomy" id="3572"/>
    <lineage>
        <taxon>Eukaryota</taxon>
        <taxon>Viridiplantae</taxon>
        <taxon>Streptophyta</taxon>
        <taxon>Embryophyta</taxon>
        <taxon>Tracheophyta</taxon>
        <taxon>Spermatophyta</taxon>
        <taxon>Magnoliopsida</taxon>
        <taxon>eudicotyledons</taxon>
        <taxon>Gunneridae</taxon>
        <taxon>Pentapetalae</taxon>
        <taxon>Caryophyllales</taxon>
        <taxon>Caryophyllaceae</taxon>
        <taxon>Caryophylleae</taxon>
        <taxon>Saponaria</taxon>
    </lineage>
</organism>
<feature type="zinc finger region" description="C3H1-type" evidence="5">
    <location>
        <begin position="124"/>
        <end position="152"/>
    </location>
</feature>
<keyword evidence="2 5" id="KW-0863">Zinc-finger</keyword>
<sequence>MPENRQNHNNVALNNIQEGILRMKIEKKEEGEEYPNRPGEPDCIYYLRTGRCGYATNCRFNHPPLPPPQTDEGESELPQRDGQPDCGHFLKTGTCKYGSMCKYHHPLDRRGAEDVPLNSLGLPLREEKPCPFYLRTQKCKYGAACKFDHPQPTSVVETALPVSGAIAVGIGSSLPSTGIPYVGGAAVPAWPWSRTSRVPGPPAYMPYIIPPLQGPVAAQNWNGYLQGNMSSMAASAVVGTDLVYNPMNSGEQADLSTMTVSNLPERPDQPECRYFMSTGGCKYGSNCKFHHPKGRIAHSLGPHGLPLRPGEDICGHFSSYGICKYGSTCKFNHPIAGYISSYYYGMPSIPYLNQPFFATPRNLAVPNSTETSQSKSSKITDWIQKPETVEGKNRQHSVTKPIEVPNEKSDDQSVSVSVATDEIPRDQSD</sequence>
<feature type="zinc finger region" description="C3H1-type" evidence="5">
    <location>
        <begin position="80"/>
        <end position="108"/>
    </location>
</feature>
<dbReference type="GO" id="GO:0003729">
    <property type="term" value="F:mRNA binding"/>
    <property type="evidence" value="ECO:0007669"/>
    <property type="project" value="TreeGrafter"/>
</dbReference>
<dbReference type="GO" id="GO:0003677">
    <property type="term" value="F:DNA binding"/>
    <property type="evidence" value="ECO:0007669"/>
    <property type="project" value="UniProtKB-KW"/>
</dbReference>
<dbReference type="PROSITE" id="PS50103">
    <property type="entry name" value="ZF_C3H1"/>
    <property type="match status" value="5"/>
</dbReference>
<feature type="region of interest" description="Disordered" evidence="6">
    <location>
        <begin position="63"/>
        <end position="83"/>
    </location>
</feature>
<dbReference type="Gene3D" id="4.10.1000.10">
    <property type="entry name" value="Zinc finger, CCCH-type"/>
    <property type="match status" value="1"/>
</dbReference>
<evidence type="ECO:0000256" key="3">
    <source>
        <dbReference type="ARBA" id="ARBA00022833"/>
    </source>
</evidence>
<reference evidence="8" key="1">
    <citation type="submission" date="2024-03" db="EMBL/GenBank/DDBJ databases">
        <title>WGS assembly of Saponaria officinalis var. Norfolk2.</title>
        <authorList>
            <person name="Jenkins J."/>
            <person name="Shu S."/>
            <person name="Grimwood J."/>
            <person name="Barry K."/>
            <person name="Goodstein D."/>
            <person name="Schmutz J."/>
            <person name="Leebens-Mack J."/>
            <person name="Osbourn A."/>
        </authorList>
    </citation>
    <scope>NUCLEOTIDE SEQUENCE [LARGE SCALE GENOMIC DNA]</scope>
    <source>
        <strain evidence="8">JIC</strain>
    </source>
</reference>
<evidence type="ECO:0000256" key="6">
    <source>
        <dbReference type="SAM" id="MobiDB-lite"/>
    </source>
</evidence>
<accession>A0AAW1HJY4</accession>
<evidence type="ECO:0000256" key="4">
    <source>
        <dbReference type="ARBA" id="ARBA00023125"/>
    </source>
</evidence>
<keyword evidence="9" id="KW-1185">Reference proteome</keyword>
<feature type="compositionally biased region" description="Polar residues" evidence="6">
    <location>
        <begin position="365"/>
        <end position="379"/>
    </location>
</feature>
<dbReference type="InterPro" id="IPR036855">
    <property type="entry name" value="Znf_CCCH_sf"/>
</dbReference>
<protein>
    <recommendedName>
        <fullName evidence="7">C3H1-type domain-containing protein</fullName>
    </recommendedName>
</protein>
<feature type="domain" description="C3H1-type" evidence="7">
    <location>
        <begin position="266"/>
        <end position="294"/>
    </location>
</feature>
<feature type="domain" description="C3H1-type" evidence="7">
    <location>
        <begin position="308"/>
        <end position="336"/>
    </location>
</feature>
<dbReference type="SMART" id="SM00356">
    <property type="entry name" value="ZnF_C3H1"/>
    <property type="match status" value="5"/>
</dbReference>
<evidence type="ECO:0000313" key="8">
    <source>
        <dbReference type="EMBL" id="KAK9676563.1"/>
    </source>
</evidence>
<dbReference type="AlphaFoldDB" id="A0AAW1HJY4"/>
<name>A0AAW1HJY4_SAPOF</name>
<dbReference type="Gene3D" id="2.30.30.1190">
    <property type="match status" value="2"/>
</dbReference>
<proteinExistence type="predicted"/>
<evidence type="ECO:0000256" key="5">
    <source>
        <dbReference type="PROSITE-ProRule" id="PRU00723"/>
    </source>
</evidence>
<feature type="domain" description="C3H1-type" evidence="7">
    <location>
        <begin position="124"/>
        <end position="152"/>
    </location>
</feature>
<dbReference type="EMBL" id="JBDFQZ010000011">
    <property type="protein sequence ID" value="KAK9676563.1"/>
    <property type="molecule type" value="Genomic_DNA"/>
</dbReference>
<dbReference type="InterPro" id="IPR050974">
    <property type="entry name" value="Plant_ZF_CCCH"/>
</dbReference>
<evidence type="ECO:0000256" key="1">
    <source>
        <dbReference type="ARBA" id="ARBA00022723"/>
    </source>
</evidence>
<evidence type="ECO:0000313" key="9">
    <source>
        <dbReference type="Proteomes" id="UP001443914"/>
    </source>
</evidence>
<keyword evidence="4" id="KW-0238">DNA-binding</keyword>
<feature type="zinc finger region" description="C3H1-type" evidence="5">
    <location>
        <begin position="308"/>
        <end position="336"/>
    </location>
</feature>
<dbReference type="Pfam" id="PF00642">
    <property type="entry name" value="zf-CCCH"/>
    <property type="match status" value="5"/>
</dbReference>
<feature type="zinc finger region" description="C3H1-type" evidence="5">
    <location>
        <begin position="266"/>
        <end position="294"/>
    </location>
</feature>
<dbReference type="InterPro" id="IPR000571">
    <property type="entry name" value="Znf_CCCH"/>
</dbReference>
<evidence type="ECO:0000256" key="2">
    <source>
        <dbReference type="ARBA" id="ARBA00022771"/>
    </source>
</evidence>
<feature type="region of interest" description="Disordered" evidence="6">
    <location>
        <begin position="365"/>
        <end position="429"/>
    </location>
</feature>
<dbReference type="PANTHER" id="PTHR12506:SF50">
    <property type="entry name" value="ZINC FINGER CCCH DOMAIN-CONTAINING PROTEIN 26"/>
    <property type="match status" value="1"/>
</dbReference>
<dbReference type="SUPFAM" id="SSF90229">
    <property type="entry name" value="CCCH zinc finger"/>
    <property type="match status" value="5"/>
</dbReference>
<feature type="domain" description="C3H1-type" evidence="7">
    <location>
        <begin position="37"/>
        <end position="65"/>
    </location>
</feature>
<comment type="caution">
    <text evidence="8">The sequence shown here is derived from an EMBL/GenBank/DDBJ whole genome shotgun (WGS) entry which is preliminary data.</text>
</comment>
<keyword evidence="1 5" id="KW-0479">Metal-binding</keyword>
<evidence type="ECO:0000259" key="7">
    <source>
        <dbReference type="PROSITE" id="PS50103"/>
    </source>
</evidence>
<dbReference type="Gene3D" id="6.10.250.3220">
    <property type="match status" value="1"/>
</dbReference>
<feature type="zinc finger region" description="C3H1-type" evidence="5">
    <location>
        <begin position="37"/>
        <end position="65"/>
    </location>
</feature>